<dbReference type="GO" id="GO:0005737">
    <property type="term" value="C:cytoplasm"/>
    <property type="evidence" value="ECO:0007669"/>
    <property type="project" value="TreeGrafter"/>
</dbReference>
<dbReference type="Pfam" id="PF02567">
    <property type="entry name" value="PhzC-PhzF"/>
    <property type="match status" value="1"/>
</dbReference>
<dbReference type="Gene3D" id="3.10.310.10">
    <property type="entry name" value="Diaminopimelate Epimerase, Chain A, domain 1"/>
    <property type="match status" value="2"/>
</dbReference>
<evidence type="ECO:0000313" key="4">
    <source>
        <dbReference type="Proteomes" id="UP000229340"/>
    </source>
</evidence>
<proteinExistence type="inferred from homology"/>
<dbReference type="Proteomes" id="UP000229340">
    <property type="component" value="Plasmid pNP7-2"/>
</dbReference>
<sequence>MLQTYNYHIVNVFAESHFGGNPLAVFPNADGLTDKQMQAIAQQFNLSETVFLLAPTAKHGVQAIADLRIFTPNYELPLAGHPTLGSAFILSQLNALPDQFVLNTVAKPVDITINQNSVVVKIHGFEWSQSHLSKTVLAHASGLQESDISNKAYFINSGTQQILIELANREALKNLQIDKDLLRKINQDNKFKTTEQPSVYYWYQVDDIIYSRMFFEQNHVMVEDSGTGSACANLGAYFISQNQYPIHKRIFQGDYMGRPNRLTLNVDETQTIFVGGNVIAVGKGEFYLPNI</sequence>
<dbReference type="PIRSF" id="PIRSF016184">
    <property type="entry name" value="PhzC_PhzF"/>
    <property type="match status" value="1"/>
</dbReference>
<accession>A0A2D2LXU8</accession>
<dbReference type="RefSeq" id="WP_100271183.1">
    <property type="nucleotide sequence ID" value="NZ_CP024445.1"/>
</dbReference>
<dbReference type="EMBL" id="CP024445">
    <property type="protein sequence ID" value="ATR79848.1"/>
    <property type="molecule type" value="Genomic_DNA"/>
</dbReference>
<comment type="similarity">
    <text evidence="1">Belongs to the PhzF family.</text>
</comment>
<dbReference type="GO" id="GO:0016853">
    <property type="term" value="F:isomerase activity"/>
    <property type="evidence" value="ECO:0007669"/>
    <property type="project" value="TreeGrafter"/>
</dbReference>
<dbReference type="NCBIfam" id="TIGR00654">
    <property type="entry name" value="PhzF_family"/>
    <property type="match status" value="1"/>
</dbReference>
<evidence type="ECO:0000256" key="2">
    <source>
        <dbReference type="PIRSR" id="PIRSR016184-1"/>
    </source>
</evidence>
<feature type="active site" evidence="2">
    <location>
        <position position="48"/>
    </location>
</feature>
<dbReference type="PANTHER" id="PTHR13774">
    <property type="entry name" value="PHENAZINE BIOSYNTHESIS PROTEIN"/>
    <property type="match status" value="1"/>
</dbReference>
<geneLocation type="plasmid" evidence="4">
    <name>pnp7-2</name>
</geneLocation>
<dbReference type="SUPFAM" id="SSF54506">
    <property type="entry name" value="Diaminopimelate epimerase-like"/>
    <property type="match status" value="1"/>
</dbReference>
<dbReference type="AlphaFoldDB" id="A0A2D2LXU8"/>
<dbReference type="PANTHER" id="PTHR13774:SF32">
    <property type="entry name" value="ANTISENSE-ENHANCING SEQUENCE 1"/>
    <property type="match status" value="1"/>
</dbReference>
<evidence type="ECO:0000256" key="1">
    <source>
        <dbReference type="ARBA" id="ARBA00008270"/>
    </source>
</evidence>
<keyword evidence="3" id="KW-0614">Plasmid</keyword>
<gene>
    <name evidence="3" type="ORF">NP7_10825</name>
</gene>
<name>A0A2D2LXU8_FAUOS</name>
<organism evidence="3 4">
    <name type="scientific">Faucicola osloensis</name>
    <name type="common">Moraxella osloensis</name>
    <dbReference type="NCBI Taxonomy" id="34062"/>
    <lineage>
        <taxon>Bacteria</taxon>
        <taxon>Pseudomonadati</taxon>
        <taxon>Pseudomonadota</taxon>
        <taxon>Gammaproteobacteria</taxon>
        <taxon>Moraxellales</taxon>
        <taxon>Moraxellaceae</taxon>
        <taxon>Faucicola</taxon>
    </lineage>
</organism>
<reference evidence="4" key="1">
    <citation type="submission" date="2017-10" db="EMBL/GenBank/DDBJ databases">
        <title>Complete genome sequence of Moraxella osloensis NP7 isolated from human skin.</title>
        <authorList>
            <person name="Lee K."/>
            <person name="Lim J.Y."/>
            <person name="Hwang I."/>
        </authorList>
    </citation>
    <scope>NUCLEOTIDE SEQUENCE [LARGE SCALE GENOMIC DNA]</scope>
    <source>
        <strain evidence="4">NP7</strain>
        <plasmid evidence="4">pnp7-2</plasmid>
    </source>
</reference>
<protein>
    <submittedName>
        <fullName evidence="3">PhzF family phenazine biosynthesis protein</fullName>
    </submittedName>
</protein>
<dbReference type="InterPro" id="IPR003719">
    <property type="entry name" value="Phenazine_PhzF-like"/>
</dbReference>
<evidence type="ECO:0000313" key="3">
    <source>
        <dbReference type="EMBL" id="ATR79848.1"/>
    </source>
</evidence>